<dbReference type="AlphaFoldDB" id="A0A5K1UZY9"/>
<evidence type="ECO:0000313" key="3">
    <source>
        <dbReference type="Proteomes" id="UP000078387"/>
    </source>
</evidence>
<reference evidence="2 3" key="1">
    <citation type="submission" date="2016-05" db="EMBL/GenBank/DDBJ databases">
        <title>First whole genome sequencing of Entamoeba histolytica HM1:IMSS-clone-6.</title>
        <authorList>
            <person name="Mukherjee Avik.K."/>
            <person name="Izumyama S."/>
            <person name="Nakada-Tsukui K."/>
            <person name="Nozaki T."/>
        </authorList>
    </citation>
    <scope>NUCLEOTIDE SEQUENCE [LARGE SCALE GENOMIC DNA]</scope>
    <source>
        <strain evidence="2 3">HM1:IMSS clone 6</strain>
    </source>
</reference>
<dbReference type="EMBL" id="BDEQ01000001">
    <property type="protein sequence ID" value="GAT97810.1"/>
    <property type="molecule type" value="Genomic_DNA"/>
</dbReference>
<dbReference type="VEuPathDB" id="AmoebaDB:EHI_019160"/>
<feature type="region of interest" description="Disordered" evidence="1">
    <location>
        <begin position="335"/>
        <end position="363"/>
    </location>
</feature>
<name>A0A5K1UZY9_ENTHI</name>
<dbReference type="VEuPathDB" id="AmoebaDB:EHI5A_022250"/>
<sequence>MSLFKIFVPKEESLLNKALKTENGKIPKNIVKKLKEMEKDLMSSQLLNHEILTRIKSNLTTNEYLRLLCVIFIIIKHDSDNALLMKIVSNSVQFITHIPVNYKTQEEKELMIVFSNHLDLYTSLYVDDSTALDRSITLDKISILHSDKSYDQTINTLTSMFFNFISLDWNNPRFFINKFHLYIINFFIKELTTTFYRLCCYIQAYFDTIINAPPNSLKTSLKILLRFQECQSFFKKTLENPNVRNYFPNAPLYIPVDLETFQELLCARMIKNQETLVELAGIQIPEVIKGADINMLTNNLKVVNENFQRELNEQMMNIIYFTRIIVDSSSVTRDISRSTSKQRNTSTLSEGRDDTQSNSIKEGMDKCIKSVSERRIHCPMASQPSTPVIRNQRISFTLNTNTLPDRYLTSSGEVSVVF</sequence>
<dbReference type="VEuPathDB" id="AmoebaDB:EHI7A_021770"/>
<evidence type="ECO:0000313" key="2">
    <source>
        <dbReference type="EMBL" id="GAT97810.1"/>
    </source>
</evidence>
<dbReference type="VEuPathDB" id="AmoebaDB:KM1_051610"/>
<evidence type="ECO:0000256" key="1">
    <source>
        <dbReference type="SAM" id="MobiDB-lite"/>
    </source>
</evidence>
<accession>A0A5K1UZY9</accession>
<feature type="compositionally biased region" description="Polar residues" evidence="1">
    <location>
        <begin position="335"/>
        <end position="349"/>
    </location>
</feature>
<dbReference type="OMA" id="HASIRMS"/>
<comment type="caution">
    <text evidence="2">The sequence shown here is derived from an EMBL/GenBank/DDBJ whole genome shotgun (WGS) entry which is preliminary data.</text>
</comment>
<organism evidence="2 3">
    <name type="scientific">Entamoeba histolytica</name>
    <dbReference type="NCBI Taxonomy" id="5759"/>
    <lineage>
        <taxon>Eukaryota</taxon>
        <taxon>Amoebozoa</taxon>
        <taxon>Evosea</taxon>
        <taxon>Archamoebae</taxon>
        <taxon>Mastigamoebida</taxon>
        <taxon>Entamoebidae</taxon>
        <taxon>Entamoeba</taxon>
    </lineage>
</organism>
<dbReference type="VEuPathDB" id="AmoebaDB:EHI8A_032050"/>
<gene>
    <name evidence="2" type="ORF">CL6EHI_019160</name>
</gene>
<proteinExistence type="predicted"/>
<dbReference type="Proteomes" id="UP000078387">
    <property type="component" value="Unassembled WGS sequence"/>
</dbReference>
<protein>
    <submittedName>
        <fullName evidence="2">Uncharacterized protein</fullName>
    </submittedName>
</protein>